<keyword evidence="2" id="KW-0732">Signal</keyword>
<dbReference type="RefSeq" id="WP_038620833.1">
    <property type="nucleotide sequence ID" value="NZ_CP009622.1"/>
</dbReference>
<evidence type="ECO:0000256" key="1">
    <source>
        <dbReference type="SAM" id="Phobius"/>
    </source>
</evidence>
<accession>A0ABM5RUJ7</accession>
<dbReference type="Gene3D" id="3.40.50.410">
    <property type="entry name" value="von Willebrand factor, type A domain"/>
    <property type="match status" value="1"/>
</dbReference>
<proteinExistence type="predicted"/>
<dbReference type="InterPro" id="IPR013783">
    <property type="entry name" value="Ig-like_fold"/>
</dbReference>
<dbReference type="SMART" id="SM00327">
    <property type="entry name" value="VWA"/>
    <property type="match status" value="1"/>
</dbReference>
<feature type="transmembrane region" description="Helical" evidence="1">
    <location>
        <begin position="1830"/>
        <end position="1848"/>
    </location>
</feature>
<evidence type="ECO:0000256" key="2">
    <source>
        <dbReference type="SAM" id="SignalP"/>
    </source>
</evidence>
<reference evidence="4 5" key="1">
    <citation type="journal article" date="2015" name="Genome Announc.">
        <title>Genome Sequence of Corynebacterium ulcerans Strain FRC11.</title>
        <authorList>
            <person name="Benevides Lde J."/>
            <person name="Viana M.V."/>
            <person name="Mariano D.C."/>
            <person name="Rocha Fde S."/>
            <person name="Bagano P.C."/>
            <person name="Folador E.L."/>
            <person name="Pereira F.L."/>
            <person name="Dorella F.A."/>
            <person name="Leal C.A."/>
            <person name="Carvalho A.F."/>
            <person name="Soares Sde C."/>
            <person name="Carneiro A."/>
            <person name="Ramos R."/>
            <person name="Badell-Ocando E."/>
            <person name="Guiso N."/>
            <person name="Silva A."/>
            <person name="Figueiredo H."/>
            <person name="Azevedo V."/>
            <person name="Guimaraes L.C."/>
        </authorList>
    </citation>
    <scope>NUCLEOTIDE SEQUENCE [LARGE SCALE GENOMIC DNA]</scope>
    <source>
        <strain evidence="5">FRC0011</strain>
    </source>
</reference>
<sequence length="1853" mass="201554">MIVTVKKQLQRATRHMVAVAAVLAIMVAALAFPFTETTPPAQAQTAPAQPQNPDLDLNKCGASVAFVVDLSNSLSQADLENQKKTLREMVKSLEGAPYTFSLYTFASAAPAYGEGNENLKAISLRDPAQVKQLEDRINTLYLPGEAHGGTNWEAGLKQVADDIEAGTKYHTVYFITDGQPTWNNNGRNYLGNTTEVTEVSAAVAQKDRFAKFNTELIPIGVGKVIQDKNPQNIYEPSSYYDYYYGYWQVAERLTAEEMLRKIATTPAKTIISPDYEKLVTDLQKNFVTGCLLVNKEIVDGDSAVIEAGAGWHFDLNGTGVPQKELITNDRGVAAIAVGDFSQGTPQVTITEKQQDAFQLVEEGKGAVTCQAFQAGGEPKPIESKKTEKGVQITLDPAKITSCTFSNVPKVPVEIGKDVVTPHSVLSPTVSGRKFDFNYTCTYQGKEVAKKEEKGLLSGDRRQIGDLPLGTKCVVEESQPQVDEKLYTLKTTWATDNVESANTNDRKIEFVVGKKAYDDNGRVSAVATNTYEPVMRTFKLSKQVVNREKIPASLLPKSYPVKYTCRYVPDRTQRPENGGNAQPLYVANGEVNIPLDGEATIGPLPVGTECAFIEEGTPANPIAIEGYDLTPSWQSNVCVNAGEGSSDLKNCQGNYFWLNPDKATEPQTKAVNDYEPKRGSIIIEKKVSGKDADLGREREFIFDAVCRREGIEVFKKEGIKVAGGQALRIDGVPVASTCTVSERDVAVENATVNKAADVQVTVGPANETPRKALMTNEFVRDQGPITVKKSVDVSEVLDEAKRAELQGASFTVKAQCVVPAEESPRSVEVTLTDGETKTLGTFPVGTQCSLTEDYDVPDGVELDKSFSTNVATVESKAGTSVDVKNVFSTPNGDLTISKKVAVLKEDVDDLDDYVPKTFSFGLTCTDGTNKNFSLGAEAEEVISGIKVGAECTLTENATQHSQEVSETTSMEGVDKSVTGKVMTFTMPEAGQAATIDVRNEYKPALAKLTLNKKVNATYQGNGQQVPDNIIQGLFADTKFQFTYTCSRGGKELLQSTAQIGRGESIEVEVPVNASCSFTENTVEVDGLEGPTLSLDGDGHMDAEKTDAFVVDNVAGATTSTVTNNYKVKTGSFNLRKKVGGDGINAISKDRRFDFSYTCTYNGQVIREGTMNIARFELGGEHKIDNLPIGTECRVSENLDTPQLANHKLALTWAVTADQDGNGTETSCTLAENCENAQGENSAVIKIREAEDANAAEPNFQGTLVLWNSYTADKLKVQVTKQLTGDGPSLASDEDFVFSLVCKDPGSERTITAQRTIRGAGNGLFATANAPDQEAVEIPVGWSCMIKEDQINRYDADVKVSFEGATLETPLTDTAGATAAFKIAGVPDSTQNVTVINDYARKRAQLRVATKYVGNQQGNVNEYLTNKETFGVSWRCEDPLTDQVHEGSLRVPADGKLIEILGKDGKQLPVSVECELTEDTSDKVPAEFADKVKSTHRVYASRKDQIFLDKPESITIKPVDLQVGNVTDVVFENSYWMDTMVFTVQKYLEGPKDALGENPQFRFSYRCELPLLPTQPVPEAFRAGATSPTGSQTVKGTFDIRHNQSWVAPGAPTGTRCWISEQLTEEQRALLASKGLRLEQSTTQLFEATPTEQANQSLEEQIAKAKRTPIRPDEEVELNAEQGGDIIYINSLYRTEGSILIEKVDAKGAPLKGSKFSIFRAEGDRPAGEPLFTDIVPEDQRPLSLAPGSYYLVETTPGEGAQLLPQAWRFNVVPTGDQEGDLRFTLDPQATDSGLISVSRKNENDPTSAWVIQVANVKTGELPLTGRGGRKLFTIIPVVLLLLAGGIYAWRRRNE</sequence>
<keyword evidence="5" id="KW-1185">Reference proteome</keyword>
<keyword evidence="1" id="KW-0812">Transmembrane</keyword>
<dbReference type="InterPro" id="IPR046022">
    <property type="entry name" value="DUF5979"/>
</dbReference>
<name>A0ABM5RUJ7_9CORY</name>
<dbReference type="Pfam" id="PF00092">
    <property type="entry name" value="VWA"/>
    <property type="match status" value="1"/>
</dbReference>
<evidence type="ECO:0000259" key="3">
    <source>
        <dbReference type="PROSITE" id="PS50234"/>
    </source>
</evidence>
<dbReference type="Pfam" id="PF17802">
    <property type="entry name" value="SpaA"/>
    <property type="match status" value="1"/>
</dbReference>
<dbReference type="Pfam" id="PF19407">
    <property type="entry name" value="DUF5979"/>
    <property type="match status" value="10"/>
</dbReference>
<dbReference type="SUPFAM" id="SSF53300">
    <property type="entry name" value="vWA-like"/>
    <property type="match status" value="1"/>
</dbReference>
<feature type="signal peptide" evidence="2">
    <location>
        <begin position="1"/>
        <end position="31"/>
    </location>
</feature>
<feature type="domain" description="VWFA" evidence="3">
    <location>
        <begin position="63"/>
        <end position="286"/>
    </location>
</feature>
<organism evidence="4 5">
    <name type="scientific">Corynebacterium ramonii</name>
    <dbReference type="NCBI Taxonomy" id="3026968"/>
    <lineage>
        <taxon>Bacteria</taxon>
        <taxon>Bacillati</taxon>
        <taxon>Actinomycetota</taxon>
        <taxon>Actinomycetes</taxon>
        <taxon>Mycobacteriales</taxon>
        <taxon>Corynebacteriaceae</taxon>
        <taxon>Corynebacterium</taxon>
    </lineage>
</organism>
<dbReference type="Proteomes" id="UP000029910">
    <property type="component" value="Chromosome"/>
</dbReference>
<dbReference type="InterPro" id="IPR041033">
    <property type="entry name" value="SpaA_PFL_dom_1"/>
</dbReference>
<dbReference type="InterPro" id="IPR036465">
    <property type="entry name" value="vWFA_dom_sf"/>
</dbReference>
<keyword evidence="1" id="KW-0472">Membrane</keyword>
<dbReference type="InterPro" id="IPR002035">
    <property type="entry name" value="VWF_A"/>
</dbReference>
<dbReference type="EMBL" id="CP009622">
    <property type="protein sequence ID" value="AIU33546.1"/>
    <property type="molecule type" value="Genomic_DNA"/>
</dbReference>
<protein>
    <submittedName>
        <fullName evidence="4">Surface-anchored protein, fimbrial subunit</fullName>
    </submittedName>
</protein>
<evidence type="ECO:0000313" key="5">
    <source>
        <dbReference type="Proteomes" id="UP000029910"/>
    </source>
</evidence>
<feature type="chain" id="PRO_5045472970" evidence="2">
    <location>
        <begin position="32"/>
        <end position="1853"/>
    </location>
</feature>
<gene>
    <name evidence="4" type="primary">spaC</name>
    <name evidence="4" type="ORF">CulFRC11_1997</name>
</gene>
<dbReference type="CDD" id="cd00198">
    <property type="entry name" value="vWFA"/>
    <property type="match status" value="1"/>
</dbReference>
<dbReference type="Gene3D" id="2.60.40.10">
    <property type="entry name" value="Immunoglobulins"/>
    <property type="match status" value="1"/>
</dbReference>
<evidence type="ECO:0000313" key="4">
    <source>
        <dbReference type="EMBL" id="AIU33546.1"/>
    </source>
</evidence>
<keyword evidence="1" id="KW-1133">Transmembrane helix</keyword>
<dbReference type="PROSITE" id="PS50234">
    <property type="entry name" value="VWFA"/>
    <property type="match status" value="1"/>
</dbReference>